<feature type="transmembrane region" description="Helical" evidence="1">
    <location>
        <begin position="73"/>
        <end position="94"/>
    </location>
</feature>
<keyword evidence="1" id="KW-0472">Membrane</keyword>
<accession>A0ABT3K0M2</accession>
<dbReference type="RefSeq" id="WP_265129283.1">
    <property type="nucleotide sequence ID" value="NZ_JAPCHY010000023.1"/>
</dbReference>
<evidence type="ECO:0000256" key="1">
    <source>
        <dbReference type="SAM" id="Phobius"/>
    </source>
</evidence>
<organism evidence="2 3">
    <name type="scientific">Xanthomonas chitinilytica</name>
    <dbReference type="NCBI Taxonomy" id="2989819"/>
    <lineage>
        <taxon>Bacteria</taxon>
        <taxon>Pseudomonadati</taxon>
        <taxon>Pseudomonadota</taxon>
        <taxon>Gammaproteobacteria</taxon>
        <taxon>Lysobacterales</taxon>
        <taxon>Lysobacteraceae</taxon>
        <taxon>Xanthomonas</taxon>
    </lineage>
</organism>
<dbReference type="Proteomes" id="UP001209922">
    <property type="component" value="Unassembled WGS sequence"/>
</dbReference>
<feature type="transmembrane region" description="Helical" evidence="1">
    <location>
        <begin position="34"/>
        <end position="52"/>
    </location>
</feature>
<evidence type="ECO:0000313" key="3">
    <source>
        <dbReference type="Proteomes" id="UP001209922"/>
    </source>
</evidence>
<keyword evidence="1" id="KW-1133">Transmembrane helix</keyword>
<comment type="caution">
    <text evidence="2">The sequence shown here is derived from an EMBL/GenBank/DDBJ whole genome shotgun (WGS) entry which is preliminary data.</text>
</comment>
<evidence type="ECO:0000313" key="2">
    <source>
        <dbReference type="EMBL" id="MCW4474278.1"/>
    </source>
</evidence>
<gene>
    <name evidence="2" type="ORF">OK345_17475</name>
</gene>
<dbReference type="EMBL" id="JAPCHY010000023">
    <property type="protein sequence ID" value="MCW4474278.1"/>
    <property type="molecule type" value="Genomic_DNA"/>
</dbReference>
<keyword evidence="1" id="KW-0812">Transmembrane</keyword>
<keyword evidence="3" id="KW-1185">Reference proteome</keyword>
<name>A0ABT3K0M2_9XANT</name>
<reference evidence="2 3" key="1">
    <citation type="submission" date="2022-10" db="EMBL/GenBank/DDBJ databases">
        <title>Xanthomonas sp. H13-6.</title>
        <authorList>
            <person name="Liu X."/>
            <person name="Deng Z."/>
            <person name="Jiang Y."/>
            <person name="Yu T."/>
            <person name="Ai J."/>
        </authorList>
    </citation>
    <scope>NUCLEOTIDE SEQUENCE [LARGE SCALE GENOMIC DNA]</scope>
    <source>
        <strain evidence="2 3">H13-6</strain>
    </source>
</reference>
<protein>
    <submittedName>
        <fullName evidence="2">Uncharacterized protein</fullName>
    </submittedName>
</protein>
<proteinExistence type="predicted"/>
<sequence>MGPRTRTSIAFLIAVAICAHQFIGSLVGTPFTSPWWAVGALAIVTIAMLINASEMRVAGVPIGFTHGRKLPTAGLNFSAVLTFLVIICALVNTING</sequence>